<dbReference type="AlphaFoldDB" id="A0A4C1UKH1"/>
<dbReference type="PROSITE" id="PS00191">
    <property type="entry name" value="CYTOCHROME_B5_1"/>
    <property type="match status" value="1"/>
</dbReference>
<comment type="caution">
    <text evidence="8">The sequence shown here is derived from an EMBL/GenBank/DDBJ whole genome shotgun (WGS) entry which is preliminary data.</text>
</comment>
<dbReference type="Gene3D" id="3.10.120.10">
    <property type="entry name" value="Cytochrome b5-like heme/steroid binding domain"/>
    <property type="match status" value="1"/>
</dbReference>
<dbReference type="EMBL" id="BGZK01000187">
    <property type="protein sequence ID" value="GBP26925.1"/>
    <property type="molecule type" value="Genomic_DNA"/>
</dbReference>
<dbReference type="FunFam" id="3.10.120.10:FF:000001">
    <property type="entry name" value="Cytochrome b5 reductase 4"/>
    <property type="match status" value="1"/>
</dbReference>
<dbReference type="PROSITE" id="PS50255">
    <property type="entry name" value="CYTOCHROME_B5_2"/>
    <property type="match status" value="1"/>
</dbReference>
<dbReference type="SUPFAM" id="SSF55856">
    <property type="entry name" value="Cytochrome b5-like heme/steroid binding domain"/>
    <property type="match status" value="1"/>
</dbReference>
<dbReference type="GO" id="GO:0020037">
    <property type="term" value="F:heme binding"/>
    <property type="evidence" value="ECO:0007669"/>
    <property type="project" value="InterPro"/>
</dbReference>
<dbReference type="GO" id="GO:0006801">
    <property type="term" value="P:superoxide metabolic process"/>
    <property type="evidence" value="ECO:0007669"/>
    <property type="project" value="TreeGrafter"/>
</dbReference>
<dbReference type="InterPro" id="IPR051872">
    <property type="entry name" value="Cytochrome_b5/Flavoprotein_Rdt"/>
</dbReference>
<dbReference type="FunFam" id="3.40.50.80:FF:000021">
    <property type="entry name" value="Cytochrome b5 reductase 4"/>
    <property type="match status" value="1"/>
</dbReference>
<dbReference type="GO" id="GO:0005783">
    <property type="term" value="C:endoplasmic reticulum"/>
    <property type="evidence" value="ECO:0007669"/>
    <property type="project" value="TreeGrafter"/>
</dbReference>
<dbReference type="Gene3D" id="2.40.30.10">
    <property type="entry name" value="Translation factors"/>
    <property type="match status" value="1"/>
</dbReference>
<dbReference type="Pfam" id="PF00173">
    <property type="entry name" value="Cyt-b5"/>
    <property type="match status" value="1"/>
</dbReference>
<dbReference type="SUPFAM" id="SSF63380">
    <property type="entry name" value="Riboflavin synthase domain-like"/>
    <property type="match status" value="1"/>
</dbReference>
<dbReference type="PROSITE" id="PS51384">
    <property type="entry name" value="FAD_FR"/>
    <property type="match status" value="1"/>
</dbReference>
<dbReference type="Pfam" id="PF00970">
    <property type="entry name" value="FAD_binding_6"/>
    <property type="match status" value="1"/>
</dbReference>
<feature type="domain" description="FAD-binding FR-type" evidence="7">
    <location>
        <begin position="317"/>
        <end position="421"/>
    </location>
</feature>
<dbReference type="InterPro" id="IPR018506">
    <property type="entry name" value="Cyt_B5_heme-BS"/>
</dbReference>
<dbReference type="GO" id="GO:0046872">
    <property type="term" value="F:metal ion binding"/>
    <property type="evidence" value="ECO:0007669"/>
    <property type="project" value="UniProtKB-KW"/>
</dbReference>
<dbReference type="InterPro" id="IPR001199">
    <property type="entry name" value="Cyt_B5-like_heme/steroid-bd"/>
</dbReference>
<keyword evidence="5" id="KW-0408">Iron</keyword>
<evidence type="ECO:0000256" key="5">
    <source>
        <dbReference type="ARBA" id="ARBA00023004"/>
    </source>
</evidence>
<dbReference type="InterPro" id="IPR036400">
    <property type="entry name" value="Cyt_B5-like_heme/steroid_sf"/>
</dbReference>
<keyword evidence="2" id="KW-0349">Heme</keyword>
<keyword evidence="3" id="KW-0479">Metal-binding</keyword>
<evidence type="ECO:0000256" key="1">
    <source>
        <dbReference type="ARBA" id="ARBA00006105"/>
    </source>
</evidence>
<dbReference type="Pfam" id="PF00175">
    <property type="entry name" value="NAD_binding_1"/>
    <property type="match status" value="1"/>
</dbReference>
<name>A0A4C1UKH1_EUMVA</name>
<evidence type="ECO:0000313" key="9">
    <source>
        <dbReference type="Proteomes" id="UP000299102"/>
    </source>
</evidence>
<dbReference type="STRING" id="151549.A0A4C1UKH1"/>
<dbReference type="PANTHER" id="PTHR46237">
    <property type="entry name" value="CYTOCHROME B5 REDUCTASE 4 FAMILY MEMBER"/>
    <property type="match status" value="1"/>
</dbReference>
<evidence type="ECO:0000313" key="8">
    <source>
        <dbReference type="EMBL" id="GBP26925.1"/>
    </source>
</evidence>
<dbReference type="PRINTS" id="PR00406">
    <property type="entry name" value="CYTB5RDTASE"/>
</dbReference>
<dbReference type="InterPro" id="IPR017927">
    <property type="entry name" value="FAD-bd_FR_type"/>
</dbReference>
<accession>A0A4C1UKH1</accession>
<feature type="domain" description="Cytochrome b5 heme-binding" evidence="6">
    <location>
        <begin position="42"/>
        <end position="118"/>
    </location>
</feature>
<dbReference type="InterPro" id="IPR008333">
    <property type="entry name" value="Cbr1-like_FAD-bd_dom"/>
</dbReference>
<proteinExistence type="inferred from homology"/>
<dbReference type="InterPro" id="IPR001433">
    <property type="entry name" value="OxRdtase_FAD/NAD-bd"/>
</dbReference>
<dbReference type="InterPro" id="IPR039261">
    <property type="entry name" value="FNR_nucleotide-bd"/>
</dbReference>
<keyword evidence="4" id="KW-0560">Oxidoreductase</keyword>
<evidence type="ECO:0000256" key="4">
    <source>
        <dbReference type="ARBA" id="ARBA00023002"/>
    </source>
</evidence>
<dbReference type="GO" id="GO:0004128">
    <property type="term" value="F:cytochrome-b5 reductase activity, acting on NAD(P)H"/>
    <property type="evidence" value="ECO:0007669"/>
    <property type="project" value="TreeGrafter"/>
</dbReference>
<organism evidence="8 9">
    <name type="scientific">Eumeta variegata</name>
    <name type="common">Bagworm moth</name>
    <name type="synonym">Eumeta japonica</name>
    <dbReference type="NCBI Taxonomy" id="151549"/>
    <lineage>
        <taxon>Eukaryota</taxon>
        <taxon>Metazoa</taxon>
        <taxon>Ecdysozoa</taxon>
        <taxon>Arthropoda</taxon>
        <taxon>Hexapoda</taxon>
        <taxon>Insecta</taxon>
        <taxon>Pterygota</taxon>
        <taxon>Neoptera</taxon>
        <taxon>Endopterygota</taxon>
        <taxon>Lepidoptera</taxon>
        <taxon>Glossata</taxon>
        <taxon>Ditrysia</taxon>
        <taxon>Tineoidea</taxon>
        <taxon>Psychidae</taxon>
        <taxon>Oiketicinae</taxon>
        <taxon>Eumeta</taxon>
    </lineage>
</organism>
<keyword evidence="9" id="KW-1185">Reference proteome</keyword>
<evidence type="ECO:0000259" key="6">
    <source>
        <dbReference type="PROSITE" id="PS50255"/>
    </source>
</evidence>
<evidence type="ECO:0000259" key="7">
    <source>
        <dbReference type="PROSITE" id="PS51384"/>
    </source>
</evidence>
<dbReference type="PANTHER" id="PTHR46237:SF1">
    <property type="entry name" value="CYTOCHROME B5 REDUCTASE 4"/>
    <property type="match status" value="1"/>
</dbReference>
<sequence>MDVRTEDGNPRNKCALQPGHSLMDWIRLGNSGKDLSGVGGKLRPVAPRELAAHSTEGDAWLAIRGRVYNVTHYLAYHPGGTEELMRGAGMDATELFDKVHPWVNYDSLLAKCLVGPLRVDRPDAEELFGSNDSTPRADRLREPSKAQELVRKSMENLANCITPVRKKITARSEESVKSINASRIIQSLVQSSDLPVTISRRAAASPVKDPTDKPPAPLRFDWIQTSQRLTLSVYTGPLANPGGCAQLCDGVLSVDVVTDGWLRTLRLDPEKPLVEPLQFKVYAESGKIEVTAHKEEAGVWRGCGEAEAGAATRTAGPRTLRCAVSARARVSHDTVLLSLRPLAVAVAVPLGYHIRLHFTQEDGSECVRSYTPVGEGWGGELGALRLAVKRYEAGALSPRLAALEQNDSITVSSPYGNFQLQRLKNARKVYLVAAGTGITPMLGLIKFLLSKSNPRCELIHLLFFNKKEEDILFSDKFDEITKEDDRFITTHVLSEASSAWKGLTGRINSALISQCFGKDSLTCTESCGHFAAVCGPTEFTQTALELFSHADMSENCVHAFMG</sequence>
<comment type="similarity">
    <text evidence="1">Belongs to the flavoprotein pyridine nucleotide cytochrome reductase family.</text>
</comment>
<dbReference type="InterPro" id="IPR017938">
    <property type="entry name" value="Riboflavin_synthase-like_b-brl"/>
</dbReference>
<dbReference type="SMART" id="SM01117">
    <property type="entry name" value="Cyt-b5"/>
    <property type="match status" value="1"/>
</dbReference>
<dbReference type="SUPFAM" id="SSF52343">
    <property type="entry name" value="Ferredoxin reductase-like, C-terminal NADP-linked domain"/>
    <property type="match status" value="1"/>
</dbReference>
<evidence type="ECO:0000256" key="2">
    <source>
        <dbReference type="ARBA" id="ARBA00022617"/>
    </source>
</evidence>
<dbReference type="Proteomes" id="UP000299102">
    <property type="component" value="Unassembled WGS sequence"/>
</dbReference>
<evidence type="ECO:0000256" key="3">
    <source>
        <dbReference type="ARBA" id="ARBA00022723"/>
    </source>
</evidence>
<dbReference type="Gene3D" id="3.40.50.80">
    <property type="entry name" value="Nucleotide-binding domain of ferredoxin-NADP reductase (FNR) module"/>
    <property type="match status" value="1"/>
</dbReference>
<gene>
    <name evidence="8" type="ORF">EVAR_95711_1</name>
</gene>
<reference evidence="8 9" key="1">
    <citation type="journal article" date="2019" name="Commun. Biol.">
        <title>The bagworm genome reveals a unique fibroin gene that provides high tensile strength.</title>
        <authorList>
            <person name="Kono N."/>
            <person name="Nakamura H."/>
            <person name="Ohtoshi R."/>
            <person name="Tomita M."/>
            <person name="Numata K."/>
            <person name="Arakawa K."/>
        </authorList>
    </citation>
    <scope>NUCLEOTIDE SEQUENCE [LARGE SCALE GENOMIC DNA]</scope>
</reference>
<dbReference type="CDD" id="cd06183">
    <property type="entry name" value="cyt_b5_reduct_like"/>
    <property type="match status" value="1"/>
</dbReference>
<protein>
    <submittedName>
        <fullName evidence="8">Uncharacterized protein</fullName>
    </submittedName>
</protein>
<dbReference type="OrthoDB" id="432299at2759"/>